<sequence length="305" mass="33037">MTSGLCANLTGVGSVDQNTTFPASTSRFFPPASLFLCFAHRSAEDALEHTGGRARTGHCSYGQTTSCCVGWRNVNGICHPVCRKSCINGKCVGPDKCLCSGGYKGPLCDEDVNECGLPERPCSQRCMNTPGSYRCYCEPGYTLGADGYTCTREAACSSLRCQFGSQMERGGAARCLCPPGLHLAADNKTCEDVDECQRGADACPPRQTCRNTFGSFACVCRDGFVMGTIKGSVQCRDKDECLTGSHRCSRHAQCVNTDGSYTCQCLGDYFGNGHTCWPRRAPQSKALMYFNYKLSKRTKQIQPST</sequence>
<dbReference type="Pfam" id="PF12947">
    <property type="entry name" value="EGF_3"/>
    <property type="match status" value="1"/>
</dbReference>
<dbReference type="PROSITE" id="PS01186">
    <property type="entry name" value="EGF_2"/>
    <property type="match status" value="1"/>
</dbReference>
<dbReference type="InterPro" id="IPR000152">
    <property type="entry name" value="EGF-type_Asp/Asn_hydroxyl_site"/>
</dbReference>
<gene>
    <name evidence="8" type="primary">si:ch211-194g2.4</name>
</gene>
<dbReference type="InterPro" id="IPR024731">
    <property type="entry name" value="NELL2-like_EGF"/>
</dbReference>
<evidence type="ECO:0000256" key="4">
    <source>
        <dbReference type="ARBA" id="ARBA00023157"/>
    </source>
</evidence>
<name>A0A8D3CLH7_SCOMX</name>
<feature type="domain" description="EGF-like" evidence="7">
    <location>
        <begin position="111"/>
        <end position="151"/>
    </location>
</feature>
<dbReference type="FunFam" id="2.10.25.10:FF:000010">
    <property type="entry name" value="Pro-epidermal growth factor"/>
    <property type="match status" value="1"/>
</dbReference>
<comment type="caution">
    <text evidence="6">Lacks conserved residue(s) required for the propagation of feature annotation.</text>
</comment>
<dbReference type="PROSITE" id="PS01187">
    <property type="entry name" value="EGF_CA"/>
    <property type="match status" value="2"/>
</dbReference>
<evidence type="ECO:0000256" key="5">
    <source>
        <dbReference type="ARBA" id="ARBA00023180"/>
    </source>
</evidence>
<dbReference type="InterPro" id="IPR052235">
    <property type="entry name" value="Nephronectin_domain"/>
</dbReference>
<evidence type="ECO:0000256" key="6">
    <source>
        <dbReference type="PROSITE-ProRule" id="PRU00076"/>
    </source>
</evidence>
<dbReference type="AlphaFoldDB" id="A0A8D3CLH7"/>
<dbReference type="PANTHER" id="PTHR24050:SF19">
    <property type="entry name" value="NEPHRONECTIN"/>
    <property type="match status" value="1"/>
</dbReference>
<evidence type="ECO:0000259" key="7">
    <source>
        <dbReference type="PROSITE" id="PS50026"/>
    </source>
</evidence>
<dbReference type="CDD" id="cd00054">
    <property type="entry name" value="EGF_CA"/>
    <property type="match status" value="3"/>
</dbReference>
<accession>A0A8D3CLH7</accession>
<feature type="domain" description="EGF-like" evidence="7">
    <location>
        <begin position="192"/>
        <end position="236"/>
    </location>
</feature>
<dbReference type="InterPro" id="IPR001881">
    <property type="entry name" value="EGF-like_Ca-bd_dom"/>
</dbReference>
<dbReference type="Ensembl" id="ENSSMAT00000072034.1">
    <property type="protein sequence ID" value="ENSSMAP00000048135.1"/>
    <property type="gene ID" value="ENSSMAG00000026272.1"/>
</dbReference>
<dbReference type="PROSITE" id="PS00010">
    <property type="entry name" value="ASX_HYDROXYL"/>
    <property type="match status" value="3"/>
</dbReference>
<dbReference type="SUPFAM" id="SSF57184">
    <property type="entry name" value="Growth factor receptor domain"/>
    <property type="match status" value="1"/>
</dbReference>
<keyword evidence="4" id="KW-1015">Disulfide bond</keyword>
<evidence type="ECO:0000256" key="3">
    <source>
        <dbReference type="ARBA" id="ARBA00022737"/>
    </source>
</evidence>
<protein>
    <submittedName>
        <fullName evidence="8">Si:ch211-194g2.4</fullName>
    </submittedName>
</protein>
<evidence type="ECO:0000313" key="8">
    <source>
        <dbReference type="Ensembl" id="ENSSMAP00000048135.1"/>
    </source>
</evidence>
<keyword evidence="3" id="KW-0677">Repeat</keyword>
<keyword evidence="2" id="KW-0732">Signal</keyword>
<dbReference type="PANTHER" id="PTHR24050">
    <property type="entry name" value="PA14 DOMAIN-CONTAINING PROTEIN"/>
    <property type="match status" value="1"/>
</dbReference>
<keyword evidence="5" id="KW-0325">Glycoprotein</keyword>
<dbReference type="Proteomes" id="UP000694558">
    <property type="component" value="Chromosome 8"/>
</dbReference>
<evidence type="ECO:0000313" key="9">
    <source>
        <dbReference type="Proteomes" id="UP000694558"/>
    </source>
</evidence>
<dbReference type="SMART" id="SM00179">
    <property type="entry name" value="EGF_CA"/>
    <property type="match status" value="3"/>
</dbReference>
<dbReference type="InterPro" id="IPR009030">
    <property type="entry name" value="Growth_fac_rcpt_cys_sf"/>
</dbReference>
<reference evidence="8" key="1">
    <citation type="submission" date="2023-05" db="EMBL/GenBank/DDBJ databases">
        <title>High-quality long-read genome of Scophthalmus maximus.</title>
        <authorList>
            <person name="Lien S."/>
            <person name="Martinez P."/>
        </authorList>
    </citation>
    <scope>NUCLEOTIDE SEQUENCE [LARGE SCALE GENOMIC DNA]</scope>
</reference>
<dbReference type="GO" id="GO:0030855">
    <property type="term" value="P:epithelial cell differentiation"/>
    <property type="evidence" value="ECO:0007669"/>
    <property type="project" value="UniProtKB-ARBA"/>
</dbReference>
<proteinExistence type="predicted"/>
<reference evidence="8" key="2">
    <citation type="submission" date="2025-08" db="UniProtKB">
        <authorList>
            <consortium name="Ensembl"/>
        </authorList>
    </citation>
    <scope>IDENTIFICATION</scope>
</reference>
<dbReference type="Gene3D" id="2.10.25.10">
    <property type="entry name" value="Laminin"/>
    <property type="match status" value="5"/>
</dbReference>
<dbReference type="SMART" id="SM00181">
    <property type="entry name" value="EGF"/>
    <property type="match status" value="5"/>
</dbReference>
<dbReference type="FunFam" id="2.10.25.10:FF:000038">
    <property type="entry name" value="Fibrillin 2"/>
    <property type="match status" value="2"/>
</dbReference>
<evidence type="ECO:0000256" key="1">
    <source>
        <dbReference type="ARBA" id="ARBA00022536"/>
    </source>
</evidence>
<dbReference type="GeneTree" id="ENSGT00930000150973"/>
<dbReference type="GO" id="GO:0071944">
    <property type="term" value="C:cell periphery"/>
    <property type="evidence" value="ECO:0007669"/>
    <property type="project" value="UniProtKB-ARBA"/>
</dbReference>
<dbReference type="InterPro" id="IPR000742">
    <property type="entry name" value="EGF"/>
</dbReference>
<dbReference type="PROSITE" id="PS50026">
    <property type="entry name" value="EGF_3"/>
    <property type="match status" value="3"/>
</dbReference>
<dbReference type="Pfam" id="PF07645">
    <property type="entry name" value="EGF_CA"/>
    <property type="match status" value="2"/>
</dbReference>
<feature type="domain" description="EGF-like" evidence="7">
    <location>
        <begin position="237"/>
        <end position="277"/>
    </location>
</feature>
<organism evidence="8 9">
    <name type="scientific">Scophthalmus maximus</name>
    <name type="common">Turbot</name>
    <name type="synonym">Psetta maxima</name>
    <dbReference type="NCBI Taxonomy" id="52904"/>
    <lineage>
        <taxon>Eukaryota</taxon>
        <taxon>Metazoa</taxon>
        <taxon>Chordata</taxon>
        <taxon>Craniata</taxon>
        <taxon>Vertebrata</taxon>
        <taxon>Euteleostomi</taxon>
        <taxon>Actinopterygii</taxon>
        <taxon>Neopterygii</taxon>
        <taxon>Teleostei</taxon>
        <taxon>Neoteleostei</taxon>
        <taxon>Acanthomorphata</taxon>
        <taxon>Carangaria</taxon>
        <taxon>Pleuronectiformes</taxon>
        <taxon>Pleuronectoidei</taxon>
        <taxon>Scophthalmidae</taxon>
        <taxon>Scophthalmus</taxon>
    </lineage>
</organism>
<dbReference type="SUPFAM" id="SSF57196">
    <property type="entry name" value="EGF/Laminin"/>
    <property type="match status" value="1"/>
</dbReference>
<dbReference type="InterPro" id="IPR018097">
    <property type="entry name" value="EGF_Ca-bd_CS"/>
</dbReference>
<dbReference type="InterPro" id="IPR049883">
    <property type="entry name" value="NOTCH1_EGF-like"/>
</dbReference>
<dbReference type="GO" id="GO:0005509">
    <property type="term" value="F:calcium ion binding"/>
    <property type="evidence" value="ECO:0007669"/>
    <property type="project" value="InterPro"/>
</dbReference>
<evidence type="ECO:0000256" key="2">
    <source>
        <dbReference type="ARBA" id="ARBA00022729"/>
    </source>
</evidence>
<keyword evidence="1 6" id="KW-0245">EGF-like domain</keyword>